<comment type="caution">
    <text evidence="3">The sequence shown here is derived from an EMBL/GenBank/DDBJ whole genome shotgun (WGS) entry which is preliminary data.</text>
</comment>
<feature type="region of interest" description="Disordered" evidence="1">
    <location>
        <begin position="63"/>
        <end position="161"/>
    </location>
</feature>
<dbReference type="VEuPathDB" id="TriTrypDB:TcCLB.506949.30"/>
<dbReference type="VEuPathDB" id="TriTrypDB:TCDM_03864"/>
<dbReference type="VEuPathDB" id="TriTrypDB:Tc_MARK_10238"/>
<dbReference type="Gene3D" id="3.80.10.10">
    <property type="entry name" value="Ribonuclease Inhibitor"/>
    <property type="match status" value="3"/>
</dbReference>
<evidence type="ECO:0000313" key="3">
    <source>
        <dbReference type="EMBL" id="PWV20551.1"/>
    </source>
</evidence>
<protein>
    <recommendedName>
        <fullName evidence="2">Zer-1-like leucine-rich repeats region domain-containing protein</fullName>
    </recommendedName>
</protein>
<sequence length="1484" mass="160853">MHERDASLLALPTQDSRAQVGRGKPQTIRPHAPLVDVCFPAFTRRRVNESRIHSLPKQPPLDWNNVLGRRANTTPPKKDVFFSDPPKNSTSTLTQVGKSDECKTFSPRPVGGSLVTSHEGTAPSLGVSDDTPPGKSGSNSEQGAGEKSAKDETQLSSVPCSRLEEETIAEGGLRLPETIPVSPRYRNSAMASSLPTLNLKGCLASDRKTEQHQQLTPSSSHSLPMSITSENVAITARFDKQTARSMMHDMFPAFSRTNSNTSSTPVPHDRTMSFSPKSPILPESPNFLFMRTTPMGQTPPSNISTSAVAPPSAFFGYNDDQFVDNVKKKKRRTTLGTPIKRAYASIVRIFGGEKSSQNAASVDVSATSSGSPSRSTIQRTKKKKKGKKRNIKNKENAPNTLRMDQSGKNSLEAVSVSTMKHETPPGTTTVSTTVGGDSTLPSMRNSLCGNSAAIKSMILMPPSFLLLEDDVVESATAAISTSTSSQKNVTSYITLDKGSGTDLEGVSAAPDTPQTPGTTSTGSSGTKGGDENSATAMAAFSANGNLSLSLLSLEPTLVAFENNTTITTNGNLRNTLHDTSNVDAGGSVGVSPPEEPKPLCRISFSSAGSGGTEPAKALNKPKSANDPKNSIETSPAYFRSSEKKREKTFNEQEQQLKQIPRLSAIEEQVRSCNNLLSVTNNNMPSNMPIADDEKRGAIQQKKGKTVETERMNEKMATYSSPRPTSTVGQNGRSMEDLFPHNLSNNVSTGSNNASPRGVDWPTDSFSTQLPLAGSTPTLSGDTSTKDVQLATLSQYAHRTEADLSRSTFGSIGACLAVSQTLRVINLKGCMIDEEGLRGLAEIFTLKVVCVSHIRQLKSLRSLIECRNGRFAEIEEIDAQCTAIQNEGIVGLEKMRRLRRLCLSMTCVTDVTRLSASRSLEELFLTSTPVTSEGILGLERIPTLKTLNISRTKVQSLPRLYKSGSLEKLILYSCKVTNEDLRRLAQMPRLEVLDVSTTKVTDLSTLRGSLSLKSLTAQWLQLINCEDILFDRLSSRNGEAHAKSRRKDGAHSKKNSCMPTYLSKYPIENDAEAGFCGLADIPTLEHVDLSHCAIRSVKSLFVSKSIKSLVLRRTRVDSNGIKGIGSMRSLQALVISNVADSFLAEDASEWSSASGVLVSITELPNVLNLSVLDLSFTDVYDLRMLSALPLLRELRLVETLITVDGIRGIEKLPSLHTLDISQTSVTSLQFLSSGCQSLKRLFVRANRNTRGFCIGNLHKLHSLELLDVSDTVVEDIKMLFRLSCHLKQLIWRWGERRDVRGLIEPLPCWVNTPVLKGIESMPFLELLDITNTAVSSVSFLAQSASLRWLKLSRCKALDNDGIVGLQSIRTLEELDLSHATGITDVSCLATSPTLRGLRLGWTGVTLEGLHGIKTIPTLTSLDITSAPAECEMKGEEKGNTVVTTDGGKNSHLNRNTPCTVNPLLGGIAGHVLLGKRQSRRVSFIL</sequence>
<dbReference type="VEuPathDB" id="TriTrypDB:TcG_02143"/>
<feature type="compositionally biased region" description="Basic and acidic residues" evidence="1">
    <location>
        <begin position="640"/>
        <end position="650"/>
    </location>
</feature>
<dbReference type="VEuPathDB" id="TriTrypDB:BCY84_15990"/>
<dbReference type="EMBL" id="PRFC01000006">
    <property type="protein sequence ID" value="PWV20551.1"/>
    <property type="molecule type" value="Genomic_DNA"/>
</dbReference>
<dbReference type="VEuPathDB" id="TriTrypDB:TCDM_03865"/>
<feature type="region of interest" description="Disordered" evidence="1">
    <location>
        <begin position="354"/>
        <end position="438"/>
    </location>
</feature>
<dbReference type="VEuPathDB" id="TriTrypDB:C4B63_55g71"/>
<name>A0A2V2XIA9_TRYCR</name>
<dbReference type="PANTHER" id="PTHR12904:SF23">
    <property type="entry name" value="PROTEIN ZER-1 HOMOLOG"/>
    <property type="match status" value="1"/>
</dbReference>
<dbReference type="Pfam" id="PF25013">
    <property type="entry name" value="LRR_Zer-1"/>
    <property type="match status" value="1"/>
</dbReference>
<feature type="compositionally biased region" description="Low complexity" evidence="1">
    <location>
        <begin position="515"/>
        <end position="524"/>
    </location>
</feature>
<feature type="region of interest" description="Disordered" evidence="1">
    <location>
        <begin position="253"/>
        <end position="278"/>
    </location>
</feature>
<feature type="compositionally biased region" description="Polar residues" evidence="1">
    <location>
        <begin position="397"/>
        <end position="409"/>
    </location>
</feature>
<feature type="compositionally biased region" description="Basic residues" evidence="1">
    <location>
        <begin position="379"/>
        <end position="391"/>
    </location>
</feature>
<dbReference type="PANTHER" id="PTHR12904">
    <property type="match status" value="1"/>
</dbReference>
<dbReference type="Proteomes" id="UP000246078">
    <property type="component" value="Unassembled WGS sequence"/>
</dbReference>
<dbReference type="VEuPathDB" id="TriTrypDB:C3747_6g418"/>
<feature type="compositionally biased region" description="Polar residues" evidence="1">
    <location>
        <begin position="255"/>
        <end position="265"/>
    </location>
</feature>
<feature type="domain" description="Zer-1-like leucine-rich repeats region" evidence="2">
    <location>
        <begin position="937"/>
        <end position="1044"/>
    </location>
</feature>
<dbReference type="VEuPathDB" id="TriTrypDB:TcBrA4_0005830"/>
<feature type="compositionally biased region" description="Polar residues" evidence="1">
    <location>
        <begin position="743"/>
        <end position="754"/>
    </location>
</feature>
<dbReference type="SUPFAM" id="SSF52058">
    <property type="entry name" value="L domain-like"/>
    <property type="match status" value="1"/>
</dbReference>
<proteinExistence type="predicted"/>
<organism evidence="3 4">
    <name type="scientific">Trypanosoma cruzi</name>
    <dbReference type="NCBI Taxonomy" id="5693"/>
    <lineage>
        <taxon>Eukaryota</taxon>
        <taxon>Discoba</taxon>
        <taxon>Euglenozoa</taxon>
        <taxon>Kinetoplastea</taxon>
        <taxon>Metakinetoplastina</taxon>
        <taxon>Trypanosomatida</taxon>
        <taxon>Trypanosomatidae</taxon>
        <taxon>Trypanosoma</taxon>
        <taxon>Schizotrypanum</taxon>
    </lineage>
</organism>
<dbReference type="VEuPathDB" id="TriTrypDB:Tc_MARK_10237"/>
<feature type="region of interest" description="Disordered" evidence="1">
    <location>
        <begin position="743"/>
        <end position="783"/>
    </location>
</feature>
<dbReference type="VEuPathDB" id="TriTrypDB:TCSYLVIO_001024"/>
<feature type="compositionally biased region" description="Low complexity" evidence="1">
    <location>
        <begin position="424"/>
        <end position="438"/>
    </location>
</feature>
<dbReference type="InterPro" id="IPR056845">
    <property type="entry name" value="LRR_Zer-1"/>
</dbReference>
<dbReference type="VEuPathDB" id="TriTrypDB:TcCLB.508959.10"/>
<evidence type="ECO:0000256" key="1">
    <source>
        <dbReference type="SAM" id="MobiDB-lite"/>
    </source>
</evidence>
<dbReference type="InterPro" id="IPR051341">
    <property type="entry name" value="Zyg-11_UBL_adapter"/>
</dbReference>
<feature type="region of interest" description="Disordered" evidence="1">
    <location>
        <begin position="1"/>
        <end position="28"/>
    </location>
</feature>
<dbReference type="InterPro" id="IPR032675">
    <property type="entry name" value="LRR_dom_sf"/>
</dbReference>
<accession>A0A2V2XIA9</accession>
<feature type="compositionally biased region" description="Low complexity" evidence="1">
    <location>
        <begin position="365"/>
        <end position="375"/>
    </location>
</feature>
<feature type="region of interest" description="Disordered" evidence="1">
    <location>
        <begin position="567"/>
        <end position="655"/>
    </location>
</feature>
<gene>
    <name evidence="3" type="ORF">C3747_6g418</name>
</gene>
<evidence type="ECO:0000259" key="2">
    <source>
        <dbReference type="Pfam" id="PF25013"/>
    </source>
</evidence>
<dbReference type="OrthoDB" id="120976at2759"/>
<feature type="compositionally biased region" description="Polar residues" evidence="1">
    <location>
        <begin position="567"/>
        <end position="582"/>
    </location>
</feature>
<dbReference type="VEuPathDB" id="TriTrypDB:TcYC6_0055550"/>
<feature type="region of interest" description="Disordered" evidence="1">
    <location>
        <begin position="499"/>
        <end position="532"/>
    </location>
</feature>
<dbReference type="VEuPathDB" id="TriTrypDB:ECC02_003318"/>
<feature type="compositionally biased region" description="Polar residues" evidence="1">
    <location>
        <begin position="86"/>
        <end position="97"/>
    </location>
</feature>
<feature type="compositionally biased region" description="Polar residues" evidence="1">
    <location>
        <begin position="763"/>
        <end position="783"/>
    </location>
</feature>
<reference evidence="3 4" key="1">
    <citation type="journal article" date="2018" name="Microb. Genom.">
        <title>Expanding an expanded genome: long-read sequencing of Trypanosoma cruzi.</title>
        <authorList>
            <person name="Berna L."/>
            <person name="Rodriguez M."/>
            <person name="Chiribao M.L."/>
            <person name="Parodi-Talice A."/>
            <person name="Pita S."/>
            <person name="Rijo G."/>
            <person name="Alvarez-Valin F."/>
            <person name="Robello C."/>
        </authorList>
    </citation>
    <scope>NUCLEOTIDE SEQUENCE [LARGE SCALE GENOMIC DNA]</scope>
    <source>
        <strain evidence="3 4">TCC</strain>
    </source>
</reference>
<dbReference type="VEuPathDB" id="TriTrypDB:TcCL_NonESM03898"/>
<evidence type="ECO:0000313" key="4">
    <source>
        <dbReference type="Proteomes" id="UP000246078"/>
    </source>
</evidence>